<organism evidence="2 3">
    <name type="scientific">Paramuricea clavata</name>
    <name type="common">Red gorgonian</name>
    <name type="synonym">Violescent sea-whip</name>
    <dbReference type="NCBI Taxonomy" id="317549"/>
    <lineage>
        <taxon>Eukaryota</taxon>
        <taxon>Metazoa</taxon>
        <taxon>Cnidaria</taxon>
        <taxon>Anthozoa</taxon>
        <taxon>Octocorallia</taxon>
        <taxon>Malacalcyonacea</taxon>
        <taxon>Plexauridae</taxon>
        <taxon>Paramuricea</taxon>
    </lineage>
</organism>
<protein>
    <submittedName>
        <fullName evidence="2">Uncharacterized protein</fullName>
    </submittedName>
</protein>
<keyword evidence="1" id="KW-0808">Transferase</keyword>
<dbReference type="Pfam" id="PF13649">
    <property type="entry name" value="Methyltransf_25"/>
    <property type="match status" value="1"/>
</dbReference>
<evidence type="ECO:0000256" key="1">
    <source>
        <dbReference type="ARBA" id="ARBA00022679"/>
    </source>
</evidence>
<accession>A0A6S7HFW5</accession>
<evidence type="ECO:0000313" key="3">
    <source>
        <dbReference type="Proteomes" id="UP001152795"/>
    </source>
</evidence>
<dbReference type="PANTHER" id="PTHR43861">
    <property type="entry name" value="TRANS-ACONITATE 2-METHYLTRANSFERASE-RELATED"/>
    <property type="match status" value="1"/>
</dbReference>
<comment type="caution">
    <text evidence="2">The sequence shown here is derived from an EMBL/GenBank/DDBJ whole genome shotgun (WGS) entry which is preliminary data.</text>
</comment>
<dbReference type="Proteomes" id="UP001152795">
    <property type="component" value="Unassembled WGS sequence"/>
</dbReference>
<reference evidence="2" key="1">
    <citation type="submission" date="2020-04" db="EMBL/GenBank/DDBJ databases">
        <authorList>
            <person name="Alioto T."/>
            <person name="Alioto T."/>
            <person name="Gomez Garrido J."/>
        </authorList>
    </citation>
    <scope>NUCLEOTIDE SEQUENCE</scope>
    <source>
        <strain evidence="2">A484AB</strain>
    </source>
</reference>
<dbReference type="GO" id="GO:0016740">
    <property type="term" value="F:transferase activity"/>
    <property type="evidence" value="ECO:0007669"/>
    <property type="project" value="UniProtKB-KW"/>
</dbReference>
<name>A0A6S7HFW5_PARCT</name>
<proteinExistence type="predicted"/>
<dbReference type="InterPro" id="IPR029063">
    <property type="entry name" value="SAM-dependent_MTases_sf"/>
</dbReference>
<dbReference type="CDD" id="cd02440">
    <property type="entry name" value="AdoMet_MTases"/>
    <property type="match status" value="1"/>
</dbReference>
<evidence type="ECO:0000313" key="2">
    <source>
        <dbReference type="EMBL" id="CAB4004835.1"/>
    </source>
</evidence>
<dbReference type="OrthoDB" id="66144at2759"/>
<dbReference type="EMBL" id="CACRXK020005015">
    <property type="protein sequence ID" value="CAB4004835.1"/>
    <property type="molecule type" value="Genomic_DNA"/>
</dbReference>
<dbReference type="InterPro" id="IPR041698">
    <property type="entry name" value="Methyltransf_25"/>
</dbReference>
<keyword evidence="3" id="KW-1185">Reference proteome</keyword>
<feature type="non-terminal residue" evidence="2">
    <location>
        <position position="356"/>
    </location>
</feature>
<sequence length="356" mass="40755">VLTFLCHGLLPKLSLSTLEETLLCHVFPDLPLYVDKIFLEIEDIVQLENELEPNTAINKSQLLHDLLLVVLTVLNCIETCVKHIYETFQCITIQQVNSLPGSVLMIVKSTFSHCQLSSMETDAESYSKLGKPQYEMGSAFIRELELSKSDRVVDMGCGTGDITKFAADIIDTDGKVIGVDPDEARINFAQEKYKDASNMQFRIGDSRVGFPHHNEQYYDYHISTNAYHWLTDDEKLLYLHKAYECLKPGGILAILCAESGLNDGQHIFPEYLTMEQHTQLFNKLNLFTDVVIHRRLYSTSFASFLEFQRWFESAACQDLDEMQPEFLKNVLPKYLKEETDGSFTMQFPSFIIKARK</sequence>
<dbReference type="SUPFAM" id="SSF53335">
    <property type="entry name" value="S-adenosyl-L-methionine-dependent methyltransferases"/>
    <property type="match status" value="1"/>
</dbReference>
<dbReference type="AlphaFoldDB" id="A0A6S7HFW5"/>
<dbReference type="Gene3D" id="3.40.50.150">
    <property type="entry name" value="Vaccinia Virus protein VP39"/>
    <property type="match status" value="1"/>
</dbReference>
<gene>
    <name evidence="2" type="ORF">PACLA_8A057590</name>
</gene>